<evidence type="ECO:0000313" key="1">
    <source>
        <dbReference type="EMBL" id="GGB14342.1"/>
    </source>
</evidence>
<accession>A0ABQ1I5M0</accession>
<name>A0ABQ1I5M0_9ALTE</name>
<comment type="caution">
    <text evidence="1">The sequence shown here is derived from an EMBL/GenBank/DDBJ whole genome shotgun (WGS) entry which is preliminary data.</text>
</comment>
<sequence>MEQHKHHLAPKKDAISYFALLTNALHMDLNTWSDLCSKLAKFFYRKNEWTQHETRPELVVVMAGH</sequence>
<proteinExistence type="predicted"/>
<protein>
    <submittedName>
        <fullName evidence="1">Uncharacterized protein</fullName>
    </submittedName>
</protein>
<reference evidence="2" key="1">
    <citation type="journal article" date="2019" name="Int. J. Syst. Evol. Microbiol.">
        <title>The Global Catalogue of Microorganisms (GCM) 10K type strain sequencing project: providing services to taxonomists for standard genome sequencing and annotation.</title>
        <authorList>
            <consortium name="The Broad Institute Genomics Platform"/>
            <consortium name="The Broad Institute Genome Sequencing Center for Infectious Disease"/>
            <person name="Wu L."/>
            <person name="Ma J."/>
        </authorList>
    </citation>
    <scope>NUCLEOTIDE SEQUENCE [LARGE SCALE GENOMIC DNA]</scope>
    <source>
        <strain evidence="2">CGMCC 1.10131</strain>
    </source>
</reference>
<dbReference type="Proteomes" id="UP000651977">
    <property type="component" value="Unassembled WGS sequence"/>
</dbReference>
<keyword evidence="2" id="KW-1185">Reference proteome</keyword>
<organism evidence="1 2">
    <name type="scientific">Agarivorans gilvus</name>
    <dbReference type="NCBI Taxonomy" id="680279"/>
    <lineage>
        <taxon>Bacteria</taxon>
        <taxon>Pseudomonadati</taxon>
        <taxon>Pseudomonadota</taxon>
        <taxon>Gammaproteobacteria</taxon>
        <taxon>Alteromonadales</taxon>
        <taxon>Alteromonadaceae</taxon>
        <taxon>Agarivorans</taxon>
    </lineage>
</organism>
<evidence type="ECO:0000313" key="2">
    <source>
        <dbReference type="Proteomes" id="UP000651977"/>
    </source>
</evidence>
<dbReference type="EMBL" id="BMDY01000019">
    <property type="protein sequence ID" value="GGB14342.1"/>
    <property type="molecule type" value="Genomic_DNA"/>
</dbReference>
<gene>
    <name evidence="1" type="ORF">GCM10007414_29730</name>
</gene>